<dbReference type="GeneID" id="108569517"/>
<keyword evidence="10" id="KW-1185">Reference proteome</keyword>
<dbReference type="Pfam" id="PF18016">
    <property type="entry name" value="SAM_3"/>
    <property type="match status" value="1"/>
</dbReference>
<keyword evidence="6 7" id="KW-0539">Nucleus</keyword>
<evidence type="ECO:0000256" key="3">
    <source>
        <dbReference type="ARBA" id="ARBA00023015"/>
    </source>
</evidence>
<feature type="region of interest" description="Disordered" evidence="8">
    <location>
        <begin position="459"/>
        <end position="510"/>
    </location>
</feature>
<dbReference type="RefSeq" id="XP_017786587.1">
    <property type="nucleotide sequence ID" value="XM_017931098.1"/>
</dbReference>
<evidence type="ECO:0000313" key="10">
    <source>
        <dbReference type="Proteomes" id="UP000695000"/>
    </source>
</evidence>
<dbReference type="Pfam" id="PF25416">
    <property type="entry name" value="GRHL1_C"/>
    <property type="match status" value="1"/>
</dbReference>
<feature type="compositionally biased region" description="Low complexity" evidence="8">
    <location>
        <begin position="488"/>
        <end position="500"/>
    </location>
</feature>
<dbReference type="InterPro" id="IPR057520">
    <property type="entry name" value="GRHL1/CP2_C"/>
</dbReference>
<evidence type="ECO:0000256" key="7">
    <source>
        <dbReference type="PROSITE-ProRule" id="PRU01313"/>
    </source>
</evidence>
<dbReference type="PROSITE" id="PS51968">
    <property type="entry name" value="GRH_CP2_DB"/>
    <property type="match status" value="1"/>
</dbReference>
<keyword evidence="3" id="KW-0805">Transcription regulation</keyword>
<dbReference type="InterPro" id="IPR040167">
    <property type="entry name" value="TF_CP2-like"/>
</dbReference>
<name>A0ABM1NID7_NICVS</name>
<feature type="region of interest" description="Disordered" evidence="8">
    <location>
        <begin position="41"/>
        <end position="93"/>
    </location>
</feature>
<feature type="domain" description="Grh/CP2 DB" evidence="9">
    <location>
        <begin position="241"/>
        <end position="474"/>
    </location>
</feature>
<organism evidence="10 11">
    <name type="scientific">Nicrophorus vespilloides</name>
    <name type="common">Boreal carrion beetle</name>
    <dbReference type="NCBI Taxonomy" id="110193"/>
    <lineage>
        <taxon>Eukaryota</taxon>
        <taxon>Metazoa</taxon>
        <taxon>Ecdysozoa</taxon>
        <taxon>Arthropoda</taxon>
        <taxon>Hexapoda</taxon>
        <taxon>Insecta</taxon>
        <taxon>Pterygota</taxon>
        <taxon>Neoptera</taxon>
        <taxon>Endopterygota</taxon>
        <taxon>Coleoptera</taxon>
        <taxon>Polyphaga</taxon>
        <taxon>Staphyliniformia</taxon>
        <taxon>Silphidae</taxon>
        <taxon>Nicrophorinae</taxon>
        <taxon>Nicrophorus</taxon>
    </lineage>
</organism>
<reference evidence="11" key="1">
    <citation type="submission" date="2025-08" db="UniProtKB">
        <authorList>
            <consortium name="RefSeq"/>
        </authorList>
    </citation>
    <scope>IDENTIFICATION</scope>
    <source>
        <tissue evidence="11">Whole Larva</tissue>
    </source>
</reference>
<dbReference type="InterPro" id="IPR013761">
    <property type="entry name" value="SAM/pointed_sf"/>
</dbReference>
<evidence type="ECO:0000256" key="1">
    <source>
        <dbReference type="ARBA" id="ARBA00004123"/>
    </source>
</evidence>
<dbReference type="PANTHER" id="PTHR11037:SF21">
    <property type="entry name" value="GEMINI, ISOFORM C"/>
    <property type="match status" value="1"/>
</dbReference>
<evidence type="ECO:0000256" key="4">
    <source>
        <dbReference type="ARBA" id="ARBA00023125"/>
    </source>
</evidence>
<sequence length="688" mass="77825">MDFQMYENAESPQILLLNESRCKNWNINMENEEYFQWMNNSDEGKFEKNPPARKRKIETTSDTDDSCGKQETKCDKRIKKNSSPHGNGNSRMPQWQVDDIAQELNADIEGSINALQADQSNNSFNMSEAILSLSNMTVFKQEAPSPTDNPETTVTQFSRQNQPCSLGNQQAQVPVSQANNINDNQNNTILNTTLQQLLSQTGYNSIQNIDSNLLNSPTNNLLNSPGNLSQDGYGISPSFTEDCRFQYVLAAATSIATKMNEDTLTYLNQGQSYEIKLKKLGDLSTYRGKLLKSVIRICFHERRLQYMEKEQMTSWQQSRPGDRILEVDVPLSYGLYDVSQPAGALNTVQFSWDPTKEVGAYIKVNCISTEFTPKKHGGEKGVPFRIQVETYQGGDGYDSPKRLHAAACQIKVFKLKGADRKHKQDREKIIKRSISEQEKYQPSYDCTVLNDIPNESLANVPIGGPFSPESTSQNNFQSPMGANEDRNNLSSSPSHSNPINDRPTNGHIQDVNHQDTRQHQDQFFVPENLGEETTAAQTNAWLNQNRFEKYIPALSGYSGKDLLRMCKDDLIEICGHTADAIRLYNSVQNKVIIPRRTLYVSREQMNVFSAIYMSNYSSIDLLQKLSFFLGIQPDLVKDIHMVGPQSIRIQVENEVIMYMKDESMFHVSIAPETANTNCVIILLKPCNR</sequence>
<evidence type="ECO:0000256" key="2">
    <source>
        <dbReference type="ARBA" id="ARBA00010852"/>
    </source>
</evidence>
<dbReference type="PANTHER" id="PTHR11037">
    <property type="entry name" value="TRANSCRIPTION FACTOR CP2"/>
    <property type="match status" value="1"/>
</dbReference>
<keyword evidence="4 7" id="KW-0238">DNA-binding</keyword>
<dbReference type="InterPro" id="IPR007604">
    <property type="entry name" value="CP2"/>
</dbReference>
<evidence type="ECO:0000313" key="11">
    <source>
        <dbReference type="RefSeq" id="XP_017786587.1"/>
    </source>
</evidence>
<feature type="compositionally biased region" description="Polar residues" evidence="8">
    <location>
        <begin position="83"/>
        <end position="93"/>
    </location>
</feature>
<evidence type="ECO:0000256" key="5">
    <source>
        <dbReference type="ARBA" id="ARBA00023163"/>
    </source>
</evidence>
<keyword evidence="5" id="KW-0804">Transcription</keyword>
<evidence type="ECO:0000256" key="6">
    <source>
        <dbReference type="ARBA" id="ARBA00023242"/>
    </source>
</evidence>
<accession>A0ABM1NID7</accession>
<feature type="compositionally biased region" description="Basic and acidic residues" evidence="8">
    <location>
        <begin position="66"/>
        <end position="75"/>
    </location>
</feature>
<evidence type="ECO:0000259" key="9">
    <source>
        <dbReference type="PROSITE" id="PS51968"/>
    </source>
</evidence>
<proteinExistence type="inferred from homology"/>
<dbReference type="SUPFAM" id="SSF47769">
    <property type="entry name" value="SAM/Pointed domain"/>
    <property type="match status" value="1"/>
</dbReference>
<dbReference type="Gene3D" id="1.10.150.50">
    <property type="entry name" value="Transcription Factor, Ets-1"/>
    <property type="match status" value="1"/>
</dbReference>
<gene>
    <name evidence="11" type="primary">LOC108569517</name>
</gene>
<dbReference type="InterPro" id="IPR041418">
    <property type="entry name" value="SAM_3"/>
</dbReference>
<dbReference type="Proteomes" id="UP000695000">
    <property type="component" value="Unplaced"/>
</dbReference>
<comment type="subcellular location">
    <subcellularLocation>
        <location evidence="1 7">Nucleus</location>
    </subcellularLocation>
</comment>
<evidence type="ECO:0000256" key="8">
    <source>
        <dbReference type="SAM" id="MobiDB-lite"/>
    </source>
</evidence>
<protein>
    <submittedName>
        <fullName evidence="11">Transcription factor CP2-like protein 1 isoform X1</fullName>
    </submittedName>
</protein>
<feature type="compositionally biased region" description="Polar residues" evidence="8">
    <location>
        <begin position="468"/>
        <end position="480"/>
    </location>
</feature>
<comment type="similarity">
    <text evidence="2">Belongs to the grh/CP2 family. CP2 subfamily.</text>
</comment>
<dbReference type="Pfam" id="PF04516">
    <property type="entry name" value="CP2"/>
    <property type="match status" value="1"/>
</dbReference>